<dbReference type="EMBL" id="CP061538">
    <property type="protein sequence ID" value="QNV40046.1"/>
    <property type="molecule type" value="Genomic_DNA"/>
</dbReference>
<evidence type="ECO:0000313" key="4">
    <source>
        <dbReference type="EMBL" id="QNV40046.1"/>
    </source>
</evidence>
<feature type="compositionally biased region" description="Low complexity" evidence="1">
    <location>
        <begin position="327"/>
        <end position="368"/>
    </location>
</feature>
<keyword evidence="5" id="KW-1185">Reference proteome</keyword>
<evidence type="ECO:0000259" key="3">
    <source>
        <dbReference type="Pfam" id="PF18957"/>
    </source>
</evidence>
<reference evidence="4 5" key="1">
    <citation type="submission" date="2020-09" db="EMBL/GenBank/DDBJ databases">
        <title>Investigation of environmental microbe.</title>
        <authorList>
            <person name="Ou Y."/>
            <person name="Kang Q."/>
        </authorList>
    </citation>
    <scope>NUCLEOTIDE SEQUENCE [LARGE SCALE GENOMIC DNA]</scope>
    <source>
        <strain evidence="4 5">KJZ-9</strain>
    </source>
</reference>
<evidence type="ECO:0000256" key="1">
    <source>
        <dbReference type="SAM" id="MobiDB-lite"/>
    </source>
</evidence>
<proteinExistence type="predicted"/>
<keyword evidence="2" id="KW-0812">Transmembrane</keyword>
<name>A0A7H2BK50_9MICC</name>
<organism evidence="4 5">
    <name type="scientific">Rothia amarae</name>
    <dbReference type="NCBI Taxonomy" id="169480"/>
    <lineage>
        <taxon>Bacteria</taxon>
        <taxon>Bacillati</taxon>
        <taxon>Actinomycetota</taxon>
        <taxon>Actinomycetes</taxon>
        <taxon>Micrococcales</taxon>
        <taxon>Micrococcaceae</taxon>
        <taxon>Rothia</taxon>
    </lineage>
</organism>
<feature type="domain" description="Long Rib" evidence="3">
    <location>
        <begin position="119"/>
        <end position="207"/>
    </location>
</feature>
<dbReference type="KEGG" id="rama:IDM48_00865"/>
<feature type="domain" description="Long Rib" evidence="3">
    <location>
        <begin position="217"/>
        <end position="304"/>
    </location>
</feature>
<dbReference type="Pfam" id="PF18957">
    <property type="entry name" value="RibLong"/>
    <property type="match status" value="2"/>
</dbReference>
<feature type="transmembrane region" description="Helical" evidence="2">
    <location>
        <begin position="384"/>
        <end position="403"/>
    </location>
</feature>
<keyword evidence="2" id="KW-1133">Transmembrane helix</keyword>
<gene>
    <name evidence="4" type="ORF">IDM48_00865</name>
</gene>
<dbReference type="InterPro" id="IPR044055">
    <property type="entry name" value="RibLong"/>
</dbReference>
<evidence type="ECO:0000313" key="5">
    <source>
        <dbReference type="Proteomes" id="UP000516421"/>
    </source>
</evidence>
<dbReference type="NCBIfam" id="TIGR01167">
    <property type="entry name" value="LPXTG_anchor"/>
    <property type="match status" value="1"/>
</dbReference>
<dbReference type="Proteomes" id="UP000516421">
    <property type="component" value="Chromosome"/>
</dbReference>
<protein>
    <submittedName>
        <fullName evidence="4">LPXTG cell wall anchor domain-containing protein</fullName>
    </submittedName>
</protein>
<accession>A0A7H2BK50</accession>
<sequence length="409" mass="40317">MKTSALFSPARTCKGGVALFGTTAVLAAGVIGLAPAQAEETPAAPVATATAEPTVVESAPPVAEQTVVATKVPAAAETPVALETPAAPTATEPTATATPAESTPAAEVPVKDAAAATAADQFNPSWAPITIATGGTGTAAYTGDNITVPAVALTAKPEGWQGSYDDANKSFSLTVPADLAPGEYTVPVAVGYGDGSVDKTSIVVTVTGAAAATSDSEKYSPSWDKGTVTPGGTTTLKYTGDEILTEATANGQTPEGWIITRAQESRDFIVTAPADVQPGFQLVLPITVTYGDGTTDSADLTVDVVADAVASTPVETEQPAPAPVETEQPAAPVAHEAPAPAQPAAPVTETPAAPAPAPTQAAPAVATPAPAPAPALAHTGATSIAVLSGAGLLLLVGGAALLWGRRRSA</sequence>
<evidence type="ECO:0000256" key="2">
    <source>
        <dbReference type="SAM" id="Phobius"/>
    </source>
</evidence>
<dbReference type="AlphaFoldDB" id="A0A7H2BK50"/>
<feature type="region of interest" description="Disordered" evidence="1">
    <location>
        <begin position="311"/>
        <end position="376"/>
    </location>
</feature>
<feature type="region of interest" description="Disordered" evidence="1">
    <location>
        <begin position="79"/>
        <end position="109"/>
    </location>
</feature>
<keyword evidence="2" id="KW-0472">Membrane</keyword>
<dbReference type="RefSeq" id="WP_190617632.1">
    <property type="nucleotide sequence ID" value="NZ_CP061538.1"/>
</dbReference>